<dbReference type="GO" id="GO:0005975">
    <property type="term" value="P:carbohydrate metabolic process"/>
    <property type="evidence" value="ECO:0007669"/>
    <property type="project" value="InterPro"/>
</dbReference>
<accession>X0V8G1</accession>
<evidence type="ECO:0000256" key="3">
    <source>
        <dbReference type="ARBA" id="ARBA00022801"/>
    </source>
</evidence>
<keyword evidence="5" id="KW-0119">Carbohydrate metabolism</keyword>
<comment type="cofactor">
    <cofactor evidence="1">
        <name>Mg(2+)</name>
        <dbReference type="ChEBI" id="CHEBI:18420"/>
    </cofactor>
</comment>
<organism evidence="6">
    <name type="scientific">marine sediment metagenome</name>
    <dbReference type="NCBI Taxonomy" id="412755"/>
    <lineage>
        <taxon>unclassified sequences</taxon>
        <taxon>metagenomes</taxon>
        <taxon>ecological metagenomes</taxon>
    </lineage>
</organism>
<dbReference type="GO" id="GO:0019213">
    <property type="term" value="F:deacetylase activity"/>
    <property type="evidence" value="ECO:0007669"/>
    <property type="project" value="TreeGrafter"/>
</dbReference>
<dbReference type="EMBL" id="BARS01021789">
    <property type="protein sequence ID" value="GAG07642.1"/>
    <property type="molecule type" value="Genomic_DNA"/>
</dbReference>
<protein>
    <recommendedName>
        <fullName evidence="7">ChbG/HpnK family deacetylase</fullName>
    </recommendedName>
</protein>
<dbReference type="Gene3D" id="3.20.20.370">
    <property type="entry name" value="Glycoside hydrolase/deacetylase"/>
    <property type="match status" value="1"/>
</dbReference>
<keyword evidence="2" id="KW-0479">Metal-binding</keyword>
<dbReference type="GO" id="GO:0046872">
    <property type="term" value="F:metal ion binding"/>
    <property type="evidence" value="ECO:0007669"/>
    <property type="project" value="UniProtKB-KW"/>
</dbReference>
<dbReference type="InterPro" id="IPR011330">
    <property type="entry name" value="Glyco_hydro/deAcase_b/a-brl"/>
</dbReference>
<evidence type="ECO:0000256" key="5">
    <source>
        <dbReference type="ARBA" id="ARBA00023277"/>
    </source>
</evidence>
<dbReference type="PANTHER" id="PTHR31609">
    <property type="entry name" value="YDJC DEACETYLASE FAMILY MEMBER"/>
    <property type="match status" value="1"/>
</dbReference>
<evidence type="ECO:0008006" key="7">
    <source>
        <dbReference type="Google" id="ProtNLM"/>
    </source>
</evidence>
<sequence length="263" mass="29603">MKKLIGVLTCFIIVSIFWIQCGPPLKISGEPVYLIVRGDDMGMTHTCNLAVEKSFQEGILTCASLMVPSPWFEEAARMCREHPEWCLGVHLTLNAEWRDYKWKPITPVTEVSSLVDEDGYFYPTTEAFLAASPDLEEVNKELRAQVDLALKREVDVQYIDTHMDTARATPELREIVLKICRDYKLPLSRESDEKPLSIYEIPPEEKGKVLSEKLRQLGPGLWLLVVHPGLDTPEERALVDANPEGLPDIAANRAAVTRALTST</sequence>
<feature type="non-terminal residue" evidence="6">
    <location>
        <position position="263"/>
    </location>
</feature>
<gene>
    <name evidence="6" type="ORF">S01H1_34934</name>
</gene>
<dbReference type="PANTHER" id="PTHR31609:SF1">
    <property type="entry name" value="CARBOHYDRATE DEACETYLASE"/>
    <property type="match status" value="1"/>
</dbReference>
<dbReference type="AlphaFoldDB" id="X0V8G1"/>
<comment type="caution">
    <text evidence="6">The sequence shown here is derived from an EMBL/GenBank/DDBJ whole genome shotgun (WGS) entry which is preliminary data.</text>
</comment>
<dbReference type="CDD" id="cd10802">
    <property type="entry name" value="YdjC_TTHB029_like"/>
    <property type="match status" value="1"/>
</dbReference>
<dbReference type="Pfam" id="PF04794">
    <property type="entry name" value="YdjC"/>
    <property type="match status" value="1"/>
</dbReference>
<dbReference type="InterPro" id="IPR006879">
    <property type="entry name" value="YdjC-like"/>
</dbReference>
<proteinExistence type="predicted"/>
<evidence type="ECO:0000313" key="6">
    <source>
        <dbReference type="EMBL" id="GAG07642.1"/>
    </source>
</evidence>
<evidence type="ECO:0000256" key="2">
    <source>
        <dbReference type="ARBA" id="ARBA00022723"/>
    </source>
</evidence>
<name>X0V8G1_9ZZZZ</name>
<dbReference type="GO" id="GO:0016787">
    <property type="term" value="F:hydrolase activity"/>
    <property type="evidence" value="ECO:0007669"/>
    <property type="project" value="UniProtKB-KW"/>
</dbReference>
<reference evidence="6" key="1">
    <citation type="journal article" date="2014" name="Front. Microbiol.">
        <title>High frequency of phylogenetically diverse reductive dehalogenase-homologous genes in deep subseafloor sedimentary metagenomes.</title>
        <authorList>
            <person name="Kawai M."/>
            <person name="Futagami T."/>
            <person name="Toyoda A."/>
            <person name="Takaki Y."/>
            <person name="Nishi S."/>
            <person name="Hori S."/>
            <person name="Arai W."/>
            <person name="Tsubouchi T."/>
            <person name="Morono Y."/>
            <person name="Uchiyama I."/>
            <person name="Ito T."/>
            <person name="Fujiyama A."/>
            <person name="Inagaki F."/>
            <person name="Takami H."/>
        </authorList>
    </citation>
    <scope>NUCLEOTIDE SEQUENCE</scope>
    <source>
        <strain evidence="6">Expedition CK06-06</strain>
    </source>
</reference>
<keyword evidence="4" id="KW-0460">Magnesium</keyword>
<dbReference type="SUPFAM" id="SSF88713">
    <property type="entry name" value="Glycoside hydrolase/deacetylase"/>
    <property type="match status" value="1"/>
</dbReference>
<evidence type="ECO:0000256" key="1">
    <source>
        <dbReference type="ARBA" id="ARBA00001946"/>
    </source>
</evidence>
<keyword evidence="3" id="KW-0378">Hydrolase</keyword>
<evidence type="ECO:0000256" key="4">
    <source>
        <dbReference type="ARBA" id="ARBA00022842"/>
    </source>
</evidence>